<keyword evidence="2" id="KW-1185">Reference proteome</keyword>
<evidence type="ECO:0000313" key="1">
    <source>
        <dbReference type="EMBL" id="MBD8063510.1"/>
    </source>
</evidence>
<comment type="caution">
    <text evidence="1">The sequence shown here is derived from an EMBL/GenBank/DDBJ whole genome shotgun (WGS) entry which is preliminary data.</text>
</comment>
<evidence type="ECO:0000313" key="2">
    <source>
        <dbReference type="Proteomes" id="UP000661894"/>
    </source>
</evidence>
<accession>A0ABR8Z5H1</accession>
<dbReference type="Gene3D" id="3.10.450.50">
    <property type="match status" value="1"/>
</dbReference>
<sequence length="118" mass="12838">MSADATAHEFFESYTRALLARDAPRIAAHYAVPALIEFPDQAIAVSDAAQTEQFFAAAIGQYDGVSAASAALTVVAEARHSLWVDVTWTYDGTPAERNMYQFVRADGSWRIAVLTPLD</sequence>
<dbReference type="RefSeq" id="WP_251840613.1">
    <property type="nucleotide sequence ID" value="NZ_JACSPO010000012.1"/>
</dbReference>
<organism evidence="1 2">
    <name type="scientific">Oceanitalea stevensii</name>
    <dbReference type="NCBI Taxonomy" id="2763072"/>
    <lineage>
        <taxon>Bacteria</taxon>
        <taxon>Bacillati</taxon>
        <taxon>Actinomycetota</taxon>
        <taxon>Actinomycetes</taxon>
        <taxon>Micrococcales</taxon>
        <taxon>Bogoriellaceae</taxon>
        <taxon>Georgenia</taxon>
    </lineage>
</organism>
<name>A0ABR8Z5H1_9MICO</name>
<reference evidence="1 2" key="1">
    <citation type="submission" date="2020-08" db="EMBL/GenBank/DDBJ databases">
        <title>A Genomic Blueprint of the Chicken Gut Microbiome.</title>
        <authorList>
            <person name="Gilroy R."/>
            <person name="Ravi A."/>
            <person name="Getino M."/>
            <person name="Pursley I."/>
            <person name="Horton D.L."/>
            <person name="Alikhan N.-F."/>
            <person name="Baker D."/>
            <person name="Gharbi K."/>
            <person name="Hall N."/>
            <person name="Watson M."/>
            <person name="Adriaenssens E.M."/>
            <person name="Foster-Nyarko E."/>
            <person name="Jarju S."/>
            <person name="Secka A."/>
            <person name="Antonio M."/>
            <person name="Oren A."/>
            <person name="Chaudhuri R."/>
            <person name="La Ragione R.M."/>
            <person name="Hildebrand F."/>
            <person name="Pallen M.J."/>
        </authorList>
    </citation>
    <scope>NUCLEOTIDE SEQUENCE [LARGE SCALE GENOMIC DNA]</scope>
    <source>
        <strain evidence="1 2">Sa1BUA1</strain>
    </source>
</reference>
<dbReference type="SUPFAM" id="SSF54427">
    <property type="entry name" value="NTF2-like"/>
    <property type="match status" value="1"/>
</dbReference>
<dbReference type="Proteomes" id="UP000661894">
    <property type="component" value="Unassembled WGS sequence"/>
</dbReference>
<evidence type="ECO:0008006" key="3">
    <source>
        <dbReference type="Google" id="ProtNLM"/>
    </source>
</evidence>
<dbReference type="EMBL" id="JACSPO010000012">
    <property type="protein sequence ID" value="MBD8063510.1"/>
    <property type="molecule type" value="Genomic_DNA"/>
</dbReference>
<dbReference type="InterPro" id="IPR032710">
    <property type="entry name" value="NTF2-like_dom_sf"/>
</dbReference>
<gene>
    <name evidence="1" type="ORF">H9624_14395</name>
</gene>
<proteinExistence type="predicted"/>
<protein>
    <recommendedName>
        <fullName evidence="3">DUF4440 domain-containing protein</fullName>
    </recommendedName>
</protein>